<proteinExistence type="predicted"/>
<dbReference type="OrthoDB" id="5600002at2759"/>
<sequence>MALEGPAKKRKAASSRTSSKRQKKSPVSAPSIPSHPSFLGLPPELRLLILGYLLPDVSTIPTRCDADEKLHPNLRGKDGTGQSAAEFDKFLEDCEDWEGWEDDTYVPLRQDLERSYTDIMRVSRLISNEGKALLYRGKSFDAFINEKDLTICDQKYMPPWMIPPWMIGTAARRCNALHINPDDLVILARNIEALTLYLYFEHGESQLEKSELEERDWEELRSLTRILANALAACGSLKQLTVVVRIIHSNAVKLVRTSKDDEDGLEGILVPFSILRNLEGAEVIVEDTMYDSSTVPVSPVFERFRTGLKNELLSNKAVSDKPSLTEPVLE</sequence>
<comment type="caution">
    <text evidence="2">The sequence shown here is derived from an EMBL/GenBank/DDBJ whole genome shotgun (WGS) entry which is preliminary data.</text>
</comment>
<organism evidence="2 3">
    <name type="scientific">Venturia inaequalis</name>
    <name type="common">Apple scab fungus</name>
    <dbReference type="NCBI Taxonomy" id="5025"/>
    <lineage>
        <taxon>Eukaryota</taxon>
        <taxon>Fungi</taxon>
        <taxon>Dikarya</taxon>
        <taxon>Ascomycota</taxon>
        <taxon>Pezizomycotina</taxon>
        <taxon>Dothideomycetes</taxon>
        <taxon>Pleosporomycetidae</taxon>
        <taxon>Venturiales</taxon>
        <taxon>Venturiaceae</taxon>
        <taxon>Venturia</taxon>
    </lineage>
</organism>
<evidence type="ECO:0000256" key="1">
    <source>
        <dbReference type="SAM" id="MobiDB-lite"/>
    </source>
</evidence>
<gene>
    <name evidence="2" type="ORF">BLS_008968</name>
</gene>
<name>A0A8H3U579_VENIN</name>
<feature type="region of interest" description="Disordered" evidence="1">
    <location>
        <begin position="1"/>
        <end position="35"/>
    </location>
</feature>
<evidence type="ECO:0000313" key="3">
    <source>
        <dbReference type="Proteomes" id="UP000433883"/>
    </source>
</evidence>
<dbReference type="AlphaFoldDB" id="A0A8H3U579"/>
<reference evidence="2 3" key="1">
    <citation type="submission" date="2019-11" db="EMBL/GenBank/DDBJ databases">
        <title>Venturia inaequalis Genome Resource.</title>
        <authorList>
            <person name="Lichtner F.J."/>
        </authorList>
    </citation>
    <scope>NUCLEOTIDE SEQUENCE [LARGE SCALE GENOMIC DNA]</scope>
    <source>
        <strain evidence="2">Bline_iso_100314</strain>
    </source>
</reference>
<protein>
    <submittedName>
        <fullName evidence="2">Uncharacterized protein</fullName>
    </submittedName>
</protein>
<evidence type="ECO:0000313" key="2">
    <source>
        <dbReference type="EMBL" id="KAE9963737.1"/>
    </source>
</evidence>
<dbReference type="Proteomes" id="UP000433883">
    <property type="component" value="Unassembled WGS sequence"/>
</dbReference>
<accession>A0A8H3U579</accession>
<feature type="compositionally biased region" description="Basic residues" evidence="1">
    <location>
        <begin position="8"/>
        <end position="24"/>
    </location>
</feature>
<dbReference type="EMBL" id="WNWQ01000792">
    <property type="protein sequence ID" value="KAE9963737.1"/>
    <property type="molecule type" value="Genomic_DNA"/>
</dbReference>